<dbReference type="AlphaFoldDB" id="A0A931CAK8"/>
<organism evidence="1 2">
    <name type="scientific">Actinoplanes aureus</name>
    <dbReference type="NCBI Taxonomy" id="2792083"/>
    <lineage>
        <taxon>Bacteria</taxon>
        <taxon>Bacillati</taxon>
        <taxon>Actinomycetota</taxon>
        <taxon>Actinomycetes</taxon>
        <taxon>Micromonosporales</taxon>
        <taxon>Micromonosporaceae</taxon>
        <taxon>Actinoplanes</taxon>
    </lineage>
</organism>
<comment type="caution">
    <text evidence="1">The sequence shown here is derived from an EMBL/GenBank/DDBJ whole genome shotgun (WGS) entry which is preliminary data.</text>
</comment>
<sequence length="283" mass="30299">MVRVLGSGEVLNKNVVWGIGIFALIVVICGKSQENPPKPAALPVPAFTWSAPPAFTYAPPPPPTVKPSPAPSALALPAGVKMTPAKWCGTYAKTFLTITATREKIEYLRRPKRKNGFELDNTARNARADKLWAQVEAFDPGRAIADALVSLPHTSYKEAALAAPDGASDNWVNVAMWHAYDNVGRARDNYTEEWNSTLLGPDDADGARFYGLLSMTEAVGEPPTKKPGSGRTGLCYVQRPWNNSSGGGSGGTVSGGGASGGGCEYHGRPKGTWKVWRWGDWNC</sequence>
<name>A0A931CAK8_9ACTN</name>
<dbReference type="RefSeq" id="WP_196413134.1">
    <property type="nucleotide sequence ID" value="NZ_JADQTO010000003.1"/>
</dbReference>
<evidence type="ECO:0000313" key="1">
    <source>
        <dbReference type="EMBL" id="MBG0561340.1"/>
    </source>
</evidence>
<reference evidence="1" key="1">
    <citation type="submission" date="2020-11" db="EMBL/GenBank/DDBJ databases">
        <title>Isolation and identification of active actinomycetes.</title>
        <authorList>
            <person name="Sun X."/>
        </authorList>
    </citation>
    <scope>NUCLEOTIDE SEQUENCE</scope>
    <source>
        <strain evidence="1">NEAU-A11</strain>
    </source>
</reference>
<proteinExistence type="predicted"/>
<evidence type="ECO:0000313" key="2">
    <source>
        <dbReference type="Proteomes" id="UP000598146"/>
    </source>
</evidence>
<accession>A0A931CAK8</accession>
<keyword evidence="2" id="KW-1185">Reference proteome</keyword>
<protein>
    <submittedName>
        <fullName evidence="1">Uncharacterized protein</fullName>
    </submittedName>
</protein>
<dbReference type="EMBL" id="JADQTO010000003">
    <property type="protein sequence ID" value="MBG0561340.1"/>
    <property type="molecule type" value="Genomic_DNA"/>
</dbReference>
<dbReference type="Proteomes" id="UP000598146">
    <property type="component" value="Unassembled WGS sequence"/>
</dbReference>
<gene>
    <name evidence="1" type="ORF">I4J89_07685</name>
</gene>